<evidence type="ECO:0000313" key="3">
    <source>
        <dbReference type="Proteomes" id="UP001642464"/>
    </source>
</evidence>
<proteinExistence type="predicted"/>
<dbReference type="EMBL" id="CAXAMM010024795">
    <property type="protein sequence ID" value="CAK9056019.1"/>
    <property type="molecule type" value="Genomic_DNA"/>
</dbReference>
<feature type="region of interest" description="Disordered" evidence="1">
    <location>
        <begin position="213"/>
        <end position="338"/>
    </location>
</feature>
<dbReference type="Gene3D" id="3.40.50.1110">
    <property type="entry name" value="SGNH hydrolase"/>
    <property type="match status" value="1"/>
</dbReference>
<feature type="compositionally biased region" description="Basic residues" evidence="1">
    <location>
        <begin position="255"/>
        <end position="264"/>
    </location>
</feature>
<comment type="caution">
    <text evidence="2">The sequence shown here is derived from an EMBL/GenBank/DDBJ whole genome shotgun (WGS) entry which is preliminary data.</text>
</comment>
<dbReference type="SUPFAM" id="SSF52266">
    <property type="entry name" value="SGNH hydrolase"/>
    <property type="match status" value="1"/>
</dbReference>
<keyword evidence="3" id="KW-1185">Reference proteome</keyword>
<feature type="compositionally biased region" description="Low complexity" evidence="1">
    <location>
        <begin position="314"/>
        <end position="329"/>
    </location>
</feature>
<feature type="non-terminal residue" evidence="2">
    <location>
        <position position="462"/>
    </location>
</feature>
<gene>
    <name evidence="2" type="ORF">SCF082_LOCUS30227</name>
</gene>
<name>A0ABP0N133_9DINO</name>
<protein>
    <submittedName>
        <fullName evidence="2">SGNH_hydro domain-containing protein</fullName>
    </submittedName>
</protein>
<evidence type="ECO:0000313" key="2">
    <source>
        <dbReference type="EMBL" id="CAK9056019.1"/>
    </source>
</evidence>
<feature type="compositionally biased region" description="Acidic residues" evidence="1">
    <location>
        <begin position="269"/>
        <end position="293"/>
    </location>
</feature>
<dbReference type="InterPro" id="IPR036514">
    <property type="entry name" value="SGNH_hydro_sf"/>
</dbReference>
<evidence type="ECO:0000256" key="1">
    <source>
        <dbReference type="SAM" id="MobiDB-lite"/>
    </source>
</evidence>
<sequence length="462" mass="50819">MAHNYTGRYAVPWPRLLKERLALYGLEVVESALCSRTTIHADAGNKSWMTGARPHYFDGLDHLTPEFLSCSPKWLVVLLGTNDLRVAIRKAAKARTRLDARLVAQNCAKIGLKARELHESNPFQSGKLNIVLVVPPLVNLNELAKQLGYDESSAHIAQDFERAYTEECALHDFLCAKPSIDMSASVDGIHITESANISLAEAVWGVIRPVLGPPPEDSALDGDAASEGGSADGDSDDDDDDDDDDGLDDDDPPKGARRRNKRSRVSVDDQVEDDAADDDDEDEEEEEEVEEDLSQARSAKAARTDQGPSLARRSSLTSSITDSNSNSGSKRPQVRAMARKNAEKRMTRLFNLVCKASNRAQFRLFITTVLAMQDQEPDRVNQLLAAAEEILQDINSKRIIRDFIAIVKDPTEFQPARFCKCPAAERARGRERGKRARMATPVTLTPLAGQAAVARGFGLLEQ</sequence>
<reference evidence="2 3" key="1">
    <citation type="submission" date="2024-02" db="EMBL/GenBank/DDBJ databases">
        <authorList>
            <person name="Chen Y."/>
            <person name="Shah S."/>
            <person name="Dougan E. K."/>
            <person name="Thang M."/>
            <person name="Chan C."/>
        </authorList>
    </citation>
    <scope>NUCLEOTIDE SEQUENCE [LARGE SCALE GENOMIC DNA]</scope>
</reference>
<accession>A0ABP0N133</accession>
<dbReference type="Proteomes" id="UP001642464">
    <property type="component" value="Unassembled WGS sequence"/>
</dbReference>
<feature type="compositionally biased region" description="Acidic residues" evidence="1">
    <location>
        <begin position="233"/>
        <end position="251"/>
    </location>
</feature>
<organism evidence="2 3">
    <name type="scientific">Durusdinium trenchii</name>
    <dbReference type="NCBI Taxonomy" id="1381693"/>
    <lineage>
        <taxon>Eukaryota</taxon>
        <taxon>Sar</taxon>
        <taxon>Alveolata</taxon>
        <taxon>Dinophyceae</taxon>
        <taxon>Suessiales</taxon>
        <taxon>Symbiodiniaceae</taxon>
        <taxon>Durusdinium</taxon>
    </lineage>
</organism>